<dbReference type="EMBL" id="BNBF01000015">
    <property type="protein sequence ID" value="GHG60050.1"/>
    <property type="molecule type" value="Genomic_DNA"/>
</dbReference>
<proteinExistence type="predicted"/>
<feature type="compositionally biased region" description="Low complexity" evidence="1">
    <location>
        <begin position="87"/>
        <end position="107"/>
    </location>
</feature>
<evidence type="ECO:0000256" key="1">
    <source>
        <dbReference type="SAM" id="MobiDB-lite"/>
    </source>
</evidence>
<dbReference type="Proteomes" id="UP000619355">
    <property type="component" value="Unassembled WGS sequence"/>
</dbReference>
<keyword evidence="3" id="KW-1185">Reference proteome</keyword>
<protein>
    <submittedName>
        <fullName evidence="2">Uncharacterized protein</fullName>
    </submittedName>
</protein>
<accession>A0A919KCJ8</accession>
<evidence type="ECO:0000313" key="3">
    <source>
        <dbReference type="Proteomes" id="UP000619355"/>
    </source>
</evidence>
<sequence>MVTARPRNAALISASCWAQAGYSAGLRSAQTGSPMMWTRRPGGWVSAKARSTPGMIRPGLRPASRMSRKRTVAPSAPSSSWISRRLSPGTAIATGSSAASAARTKGTVPARYSPASP</sequence>
<feature type="region of interest" description="Disordered" evidence="1">
    <location>
        <begin position="28"/>
        <end position="117"/>
    </location>
</feature>
<gene>
    <name evidence="2" type="ORF">GCM10018980_48420</name>
</gene>
<dbReference type="AlphaFoldDB" id="A0A919KCJ8"/>
<organism evidence="2 3">
    <name type="scientific">Streptomyces capoamus</name>
    <dbReference type="NCBI Taxonomy" id="68183"/>
    <lineage>
        <taxon>Bacteria</taxon>
        <taxon>Bacillati</taxon>
        <taxon>Actinomycetota</taxon>
        <taxon>Actinomycetes</taxon>
        <taxon>Kitasatosporales</taxon>
        <taxon>Streptomycetaceae</taxon>
        <taxon>Streptomyces</taxon>
    </lineage>
</organism>
<comment type="caution">
    <text evidence="2">The sequence shown here is derived from an EMBL/GenBank/DDBJ whole genome shotgun (WGS) entry which is preliminary data.</text>
</comment>
<evidence type="ECO:0000313" key="2">
    <source>
        <dbReference type="EMBL" id="GHG60050.1"/>
    </source>
</evidence>
<name>A0A919KCJ8_9ACTN</name>
<reference evidence="3" key="1">
    <citation type="journal article" date="2019" name="Int. J. Syst. Evol. Microbiol.">
        <title>The Global Catalogue of Microorganisms (GCM) 10K type strain sequencing project: providing services to taxonomists for standard genome sequencing and annotation.</title>
        <authorList>
            <consortium name="The Broad Institute Genomics Platform"/>
            <consortium name="The Broad Institute Genome Sequencing Center for Infectious Disease"/>
            <person name="Wu L."/>
            <person name="Ma J."/>
        </authorList>
    </citation>
    <scope>NUCLEOTIDE SEQUENCE [LARGE SCALE GENOMIC DNA]</scope>
    <source>
        <strain evidence="3">JCM 4253</strain>
    </source>
</reference>